<keyword evidence="6" id="KW-0145">Chemotaxis</keyword>
<dbReference type="EMBL" id="WWCJ01000008">
    <property type="protein sequence ID" value="MYN03103.1"/>
    <property type="molecule type" value="Genomic_DNA"/>
</dbReference>
<dbReference type="Proteomes" id="UP000448575">
    <property type="component" value="Unassembled WGS sequence"/>
</dbReference>
<dbReference type="InterPro" id="IPR008207">
    <property type="entry name" value="Sig_transdc_His_kin_Hpt_dom"/>
</dbReference>
<dbReference type="FunFam" id="3.30.565.10:FF:000016">
    <property type="entry name" value="Chemotaxis protein CheA, putative"/>
    <property type="match status" value="1"/>
</dbReference>
<dbReference type="GO" id="GO:0000155">
    <property type="term" value="F:phosphorelay sensor kinase activity"/>
    <property type="evidence" value="ECO:0007669"/>
    <property type="project" value="InterPro"/>
</dbReference>
<evidence type="ECO:0000256" key="10">
    <source>
        <dbReference type="ARBA" id="ARBA00022777"/>
    </source>
</evidence>
<evidence type="ECO:0000259" key="18">
    <source>
        <dbReference type="PROSITE" id="PS50894"/>
    </source>
</evidence>
<evidence type="ECO:0000256" key="7">
    <source>
        <dbReference type="ARBA" id="ARBA00022553"/>
    </source>
</evidence>
<dbReference type="InterPro" id="IPR003594">
    <property type="entry name" value="HATPase_dom"/>
</dbReference>
<dbReference type="GO" id="GO:0005737">
    <property type="term" value="C:cytoplasm"/>
    <property type="evidence" value="ECO:0007669"/>
    <property type="project" value="UniProtKB-SubCell"/>
</dbReference>
<feature type="modified residue" description="Phosphohistidine" evidence="14">
    <location>
        <position position="48"/>
    </location>
</feature>
<dbReference type="FunFam" id="2.30.30.40:FF:000048">
    <property type="entry name" value="Chemotaxis protein CheA, putative"/>
    <property type="match status" value="1"/>
</dbReference>
<dbReference type="SMART" id="SM00387">
    <property type="entry name" value="HATPase_c"/>
    <property type="match status" value="1"/>
</dbReference>
<dbReference type="Pfam" id="PF01584">
    <property type="entry name" value="CheW"/>
    <property type="match status" value="1"/>
</dbReference>
<feature type="region of interest" description="Disordered" evidence="15">
    <location>
        <begin position="318"/>
        <end position="353"/>
    </location>
</feature>
<dbReference type="InterPro" id="IPR002545">
    <property type="entry name" value="CheW-lke_dom"/>
</dbReference>
<dbReference type="RefSeq" id="WP_161026076.1">
    <property type="nucleotide sequence ID" value="NZ_WWCJ01000008.1"/>
</dbReference>
<comment type="catalytic activity">
    <reaction evidence="1">
        <text>ATP + protein L-histidine = ADP + protein N-phospho-L-histidine.</text>
        <dbReference type="EC" id="2.7.13.3"/>
    </reaction>
</comment>
<dbReference type="InterPro" id="IPR004358">
    <property type="entry name" value="Sig_transdc_His_kin-like_C"/>
</dbReference>
<evidence type="ECO:0000256" key="6">
    <source>
        <dbReference type="ARBA" id="ARBA00022500"/>
    </source>
</evidence>
<feature type="compositionally biased region" description="Basic and acidic residues" evidence="15">
    <location>
        <begin position="318"/>
        <end position="344"/>
    </location>
</feature>
<evidence type="ECO:0000256" key="15">
    <source>
        <dbReference type="SAM" id="MobiDB-lite"/>
    </source>
</evidence>
<dbReference type="Gene3D" id="1.10.287.560">
    <property type="entry name" value="Histidine kinase CheA-like, homodimeric domain"/>
    <property type="match status" value="1"/>
</dbReference>
<keyword evidence="11" id="KW-0067">ATP-binding</keyword>
<evidence type="ECO:0000256" key="1">
    <source>
        <dbReference type="ARBA" id="ARBA00000085"/>
    </source>
</evidence>
<dbReference type="InterPro" id="IPR037006">
    <property type="entry name" value="CheA-like_homodim_sf"/>
</dbReference>
<evidence type="ECO:0000256" key="8">
    <source>
        <dbReference type="ARBA" id="ARBA00022679"/>
    </source>
</evidence>
<evidence type="ECO:0000256" key="11">
    <source>
        <dbReference type="ARBA" id="ARBA00022840"/>
    </source>
</evidence>
<evidence type="ECO:0000259" key="17">
    <source>
        <dbReference type="PROSITE" id="PS50851"/>
    </source>
</evidence>
<dbReference type="Gene3D" id="2.30.30.40">
    <property type="entry name" value="SH3 Domains"/>
    <property type="match status" value="1"/>
</dbReference>
<dbReference type="NCBIfam" id="NF007835">
    <property type="entry name" value="PRK10547.1"/>
    <property type="match status" value="1"/>
</dbReference>
<dbReference type="PRINTS" id="PR00344">
    <property type="entry name" value="BCTRLSENSOR"/>
</dbReference>
<keyword evidence="7 14" id="KW-0597">Phosphoprotein</keyword>
<evidence type="ECO:0000256" key="14">
    <source>
        <dbReference type="PROSITE-ProRule" id="PRU00110"/>
    </source>
</evidence>
<dbReference type="PANTHER" id="PTHR43395">
    <property type="entry name" value="SENSOR HISTIDINE KINASE CHEA"/>
    <property type="match status" value="1"/>
</dbReference>
<dbReference type="Pfam" id="PF01627">
    <property type="entry name" value="Hpt"/>
    <property type="match status" value="1"/>
</dbReference>
<dbReference type="InterPro" id="IPR036061">
    <property type="entry name" value="CheW-like_dom_sf"/>
</dbReference>
<accession>A0A6N9HJ07</accession>
<dbReference type="CDD" id="cd00088">
    <property type="entry name" value="HPT"/>
    <property type="match status" value="1"/>
</dbReference>
<feature type="domain" description="Histidine kinase" evidence="16">
    <location>
        <begin position="392"/>
        <end position="600"/>
    </location>
</feature>
<keyword evidence="12" id="KW-0902">Two-component regulatory system</keyword>
<dbReference type="SUPFAM" id="SSF55874">
    <property type="entry name" value="ATPase domain of HSP90 chaperone/DNA topoisomerase II/histidine kinase"/>
    <property type="match status" value="1"/>
</dbReference>
<dbReference type="Pfam" id="PF02518">
    <property type="entry name" value="HATPase_c"/>
    <property type="match status" value="1"/>
</dbReference>
<dbReference type="Gene3D" id="1.20.120.160">
    <property type="entry name" value="HPT domain"/>
    <property type="match status" value="1"/>
</dbReference>
<keyword evidence="20" id="KW-1185">Reference proteome</keyword>
<keyword evidence="10" id="KW-0418">Kinase</keyword>
<dbReference type="AlphaFoldDB" id="A0A6N9HJ07"/>
<comment type="subcellular location">
    <subcellularLocation>
        <location evidence="2">Cytoplasm</location>
    </subcellularLocation>
</comment>
<dbReference type="Gene3D" id="3.30.70.400">
    <property type="entry name" value="CheY-binding domain of CheA"/>
    <property type="match status" value="1"/>
</dbReference>
<feature type="domain" description="CheW-like" evidence="17">
    <location>
        <begin position="602"/>
        <end position="737"/>
    </location>
</feature>
<evidence type="ECO:0000256" key="13">
    <source>
        <dbReference type="ARBA" id="ARBA00035100"/>
    </source>
</evidence>
<dbReference type="SMART" id="SM00073">
    <property type="entry name" value="HPT"/>
    <property type="match status" value="1"/>
</dbReference>
<gene>
    <name evidence="19" type="primary">cheA</name>
    <name evidence="19" type="ORF">GTP41_13415</name>
</gene>
<keyword evidence="5" id="KW-0963">Cytoplasm</keyword>
<dbReference type="PROSITE" id="PS50851">
    <property type="entry name" value="CHEW"/>
    <property type="match status" value="1"/>
</dbReference>
<dbReference type="Pfam" id="PF09078">
    <property type="entry name" value="CheY-binding"/>
    <property type="match status" value="1"/>
</dbReference>
<keyword evidence="8" id="KW-0808">Transferase</keyword>
<dbReference type="SUPFAM" id="SSF47384">
    <property type="entry name" value="Homodimeric domain of signal transducing histidine kinase"/>
    <property type="match status" value="1"/>
</dbReference>
<evidence type="ECO:0000256" key="5">
    <source>
        <dbReference type="ARBA" id="ARBA00022490"/>
    </source>
</evidence>
<evidence type="ECO:0000259" key="16">
    <source>
        <dbReference type="PROSITE" id="PS50109"/>
    </source>
</evidence>
<dbReference type="Gene3D" id="3.30.565.10">
    <property type="entry name" value="Histidine kinase-like ATPase, C-terminal domain"/>
    <property type="match status" value="1"/>
</dbReference>
<dbReference type="Pfam" id="PF02895">
    <property type="entry name" value="H-kinase_dim"/>
    <property type="match status" value="1"/>
</dbReference>
<dbReference type="SMART" id="SM01231">
    <property type="entry name" value="H-kinase_dim"/>
    <property type="match status" value="1"/>
</dbReference>
<keyword evidence="9" id="KW-0547">Nucleotide-binding</keyword>
<sequence>MTIDISQFYQVFFDEAEELLAEMERLLLGVDVASPSDEDLNAIFRTAHSVKGGASTFGVTDMSEVTHVLETLLDRIRKGEMALTSTHVDAFLAAKDILKMQLDGHRLGSAVDQEAVGDVRMMLQELAQDVHIEAMAPVASGFSTPEVQAVDHSGGQRYRLELPPMVHREVEALAAELGLMGHVELMPLDAERHAMIVSTHESLDDIVAICSFVIDADQMQVSELPALSPTQAARENAERARKEADMGYGFFDPLPPGGATPAAAPAATAAAVPSGGEGYGFFQPLDEIRSNAAGAADDARGYGFFEPLDVIRAKAGIKDAPPEAAKPSEEQEKKAARKEAEKQAHAPAGAESSSIRVSIEKVDQLINLVGELVITQAMIEQRASTIDPVLHEKLLSGISQLTRNTRDLQESVMSIRMMPMDFVFSRFPRMVRDLATKLGKKVDFVTSGAATELDKGLIERIVDPLTHLVRNSIDHGIEMPEVRRAAGKTDAGRLFLSASHQGGSIIIEVADDGGGLNRDKILAKARQSGLPVTDNMSDADVWQLIFAPGFSTAEQVTDVSGRGVGMDVVKRNITAMGGTVDIRSAKGFGTTMSISLPLTLAILDGMLIQTGEEVYILPLGFVLESLQPAPEDVKEISGKGRVVKVRGEYLPLVPLYQIFDIEPRFTDPTKGILVIVETEGKKACLFVDELVGQQQVVVKNLESNYRKVTGISGATILGDGGVSLILDVTALVRSSRQLVDESNLVKEEP</sequence>
<evidence type="ECO:0000313" key="19">
    <source>
        <dbReference type="EMBL" id="MYN03103.1"/>
    </source>
</evidence>
<dbReference type="PROSITE" id="PS50109">
    <property type="entry name" value="HIS_KIN"/>
    <property type="match status" value="1"/>
</dbReference>
<dbReference type="InterPro" id="IPR036641">
    <property type="entry name" value="HPT_dom_sf"/>
</dbReference>
<dbReference type="CDD" id="cd16916">
    <property type="entry name" value="HATPase_CheA-like"/>
    <property type="match status" value="1"/>
</dbReference>
<dbReference type="SUPFAM" id="SSF50341">
    <property type="entry name" value="CheW-like"/>
    <property type="match status" value="1"/>
</dbReference>
<evidence type="ECO:0000256" key="12">
    <source>
        <dbReference type="ARBA" id="ARBA00023012"/>
    </source>
</evidence>
<name>A0A6N9HJ07_9BURK</name>
<dbReference type="InterPro" id="IPR015162">
    <property type="entry name" value="CheY-binding"/>
</dbReference>
<dbReference type="GO" id="GO:0006935">
    <property type="term" value="P:chemotaxis"/>
    <property type="evidence" value="ECO:0007669"/>
    <property type="project" value="UniProtKB-KW"/>
</dbReference>
<dbReference type="PROSITE" id="PS50894">
    <property type="entry name" value="HPT"/>
    <property type="match status" value="1"/>
</dbReference>
<dbReference type="PANTHER" id="PTHR43395:SF10">
    <property type="entry name" value="CHEMOTAXIS PROTEIN CHEA"/>
    <property type="match status" value="1"/>
</dbReference>
<evidence type="ECO:0000256" key="2">
    <source>
        <dbReference type="ARBA" id="ARBA00004496"/>
    </source>
</evidence>
<dbReference type="InterPro" id="IPR036097">
    <property type="entry name" value="HisK_dim/P_sf"/>
</dbReference>
<proteinExistence type="predicted"/>
<dbReference type="InterPro" id="IPR005467">
    <property type="entry name" value="His_kinase_dom"/>
</dbReference>
<evidence type="ECO:0000256" key="4">
    <source>
        <dbReference type="ARBA" id="ARBA00021495"/>
    </source>
</evidence>
<dbReference type="InterPro" id="IPR035891">
    <property type="entry name" value="CheY-binding_CheA"/>
</dbReference>
<dbReference type="InterPro" id="IPR036890">
    <property type="entry name" value="HATPase_C_sf"/>
</dbReference>
<evidence type="ECO:0000256" key="9">
    <source>
        <dbReference type="ARBA" id="ARBA00022741"/>
    </source>
</evidence>
<dbReference type="SUPFAM" id="SSF55052">
    <property type="entry name" value="CheY-binding domain of CheA"/>
    <property type="match status" value="1"/>
</dbReference>
<comment type="function">
    <text evidence="13">Involved in the transmission of sensory signals from the chemoreceptors to the flagellar motors. CheA is autophosphorylated; it can transfer its phosphate group to either CheB or CheY.</text>
</comment>
<feature type="domain" description="HPt" evidence="18">
    <location>
        <begin position="1"/>
        <end position="105"/>
    </location>
</feature>
<dbReference type="EC" id="2.7.13.3" evidence="3"/>
<reference evidence="19 20" key="1">
    <citation type="submission" date="2019-12" db="EMBL/GenBank/DDBJ databases">
        <title>Novel species isolated from a subtropical stream in China.</title>
        <authorList>
            <person name="Lu H."/>
        </authorList>
    </citation>
    <scope>NUCLEOTIDE SEQUENCE [LARGE SCALE GENOMIC DNA]</scope>
    <source>
        <strain evidence="19 20">DS3</strain>
    </source>
</reference>
<dbReference type="InterPro" id="IPR004105">
    <property type="entry name" value="CheA-like_dim"/>
</dbReference>
<comment type="caution">
    <text evidence="19">The sequence shown here is derived from an EMBL/GenBank/DDBJ whole genome shotgun (WGS) entry which is preliminary data.</text>
</comment>
<dbReference type="CDD" id="cd00731">
    <property type="entry name" value="CheA_reg"/>
    <property type="match status" value="1"/>
</dbReference>
<protein>
    <recommendedName>
        <fullName evidence="4">Chemotaxis protein CheA</fullName>
        <ecNumber evidence="3">2.7.13.3</ecNumber>
    </recommendedName>
</protein>
<dbReference type="SMART" id="SM00260">
    <property type="entry name" value="CheW"/>
    <property type="match status" value="1"/>
</dbReference>
<dbReference type="GO" id="GO:0005524">
    <property type="term" value="F:ATP binding"/>
    <property type="evidence" value="ECO:0007669"/>
    <property type="project" value="UniProtKB-KW"/>
</dbReference>
<dbReference type="SUPFAM" id="SSF47226">
    <property type="entry name" value="Histidine-containing phosphotransfer domain, HPT domain"/>
    <property type="match status" value="1"/>
</dbReference>
<organism evidence="19 20">
    <name type="scientific">Pseudoduganella guangdongensis</name>
    <dbReference type="NCBI Taxonomy" id="2692179"/>
    <lineage>
        <taxon>Bacteria</taxon>
        <taxon>Pseudomonadati</taxon>
        <taxon>Pseudomonadota</taxon>
        <taxon>Betaproteobacteria</taxon>
        <taxon>Burkholderiales</taxon>
        <taxon>Oxalobacteraceae</taxon>
        <taxon>Telluria group</taxon>
        <taxon>Pseudoduganella</taxon>
    </lineage>
</organism>
<dbReference type="InterPro" id="IPR051315">
    <property type="entry name" value="Bact_Chemotaxis_CheA"/>
</dbReference>
<evidence type="ECO:0000313" key="20">
    <source>
        <dbReference type="Proteomes" id="UP000448575"/>
    </source>
</evidence>
<evidence type="ECO:0000256" key="3">
    <source>
        <dbReference type="ARBA" id="ARBA00012438"/>
    </source>
</evidence>